<reference evidence="5 6" key="1">
    <citation type="submission" date="2017-08" db="EMBL/GenBank/DDBJ databases">
        <title>The whole genome shortgun sequences of strain Leeuwenhoekiella nanhaiensis G18 from the South China Sea.</title>
        <authorList>
            <person name="Liu Q."/>
        </authorList>
    </citation>
    <scope>NUCLEOTIDE SEQUENCE [LARGE SCALE GENOMIC DNA]</scope>
    <source>
        <strain evidence="5 6">G18</strain>
    </source>
</reference>
<dbReference type="Gene3D" id="2.60.40.2810">
    <property type="match status" value="2"/>
</dbReference>
<dbReference type="GO" id="GO:0016787">
    <property type="term" value="F:hydrolase activity"/>
    <property type="evidence" value="ECO:0007669"/>
    <property type="project" value="UniProtKB-KW"/>
</dbReference>
<proteinExistence type="inferred from homology"/>
<protein>
    <submittedName>
        <fullName evidence="5">Endonuclease I</fullName>
    </submittedName>
</protein>
<evidence type="ECO:0000313" key="5">
    <source>
        <dbReference type="EMBL" id="PHQ29722.1"/>
    </source>
</evidence>
<organism evidence="5 6">
    <name type="scientific">Leeuwenhoekiella nanhaiensis</name>
    <dbReference type="NCBI Taxonomy" id="1655491"/>
    <lineage>
        <taxon>Bacteria</taxon>
        <taxon>Pseudomonadati</taxon>
        <taxon>Bacteroidota</taxon>
        <taxon>Flavobacteriia</taxon>
        <taxon>Flavobacteriales</taxon>
        <taxon>Flavobacteriaceae</taxon>
        <taxon>Leeuwenhoekiella</taxon>
    </lineage>
</organism>
<dbReference type="EMBL" id="NQXA01000003">
    <property type="protein sequence ID" value="PHQ29722.1"/>
    <property type="molecule type" value="Genomic_DNA"/>
</dbReference>
<comment type="caution">
    <text evidence="5">The sequence shown here is derived from an EMBL/GenBank/DDBJ whole genome shotgun (WGS) entry which is preliminary data.</text>
</comment>
<evidence type="ECO:0000313" key="6">
    <source>
        <dbReference type="Proteomes" id="UP000229433"/>
    </source>
</evidence>
<dbReference type="Gene3D" id="2.60.40.3440">
    <property type="match status" value="1"/>
</dbReference>
<dbReference type="PANTHER" id="PTHR33607">
    <property type="entry name" value="ENDONUCLEASE-1"/>
    <property type="match status" value="1"/>
</dbReference>
<evidence type="ECO:0000256" key="2">
    <source>
        <dbReference type="ARBA" id="ARBA00022722"/>
    </source>
</evidence>
<dbReference type="OrthoDB" id="9805017at2"/>
<name>A0A2G1VSH7_9FLAO</name>
<accession>A0A2G1VSH7</accession>
<dbReference type="GO" id="GO:0004519">
    <property type="term" value="F:endonuclease activity"/>
    <property type="evidence" value="ECO:0007669"/>
    <property type="project" value="UniProtKB-KW"/>
</dbReference>
<dbReference type="NCBIfam" id="NF012211">
    <property type="entry name" value="tand_rpt_95"/>
    <property type="match status" value="3"/>
</dbReference>
<dbReference type="PANTHER" id="PTHR33607:SF2">
    <property type="entry name" value="ENDONUCLEASE-1"/>
    <property type="match status" value="1"/>
</dbReference>
<evidence type="ECO:0000256" key="4">
    <source>
        <dbReference type="SAM" id="MobiDB-lite"/>
    </source>
</evidence>
<keyword evidence="2" id="KW-0540">Nuclease</keyword>
<dbReference type="SUPFAM" id="SSF54060">
    <property type="entry name" value="His-Me finger endonucleases"/>
    <property type="match status" value="1"/>
</dbReference>
<keyword evidence="3" id="KW-0378">Hydrolase</keyword>
<keyword evidence="6" id="KW-1185">Reference proteome</keyword>
<comment type="similarity">
    <text evidence="1">Belongs to the EndA/NucM nuclease family.</text>
</comment>
<dbReference type="RefSeq" id="WP_099645562.1">
    <property type="nucleotide sequence ID" value="NZ_KZ319289.1"/>
</dbReference>
<dbReference type="PROSITE" id="PS51257">
    <property type="entry name" value="PROKAR_LIPOPROTEIN"/>
    <property type="match status" value="1"/>
</dbReference>
<dbReference type="InterPro" id="IPR044925">
    <property type="entry name" value="His-Me_finger_sf"/>
</dbReference>
<gene>
    <name evidence="5" type="ORF">CJ305_07030</name>
</gene>
<dbReference type="AlphaFoldDB" id="A0A2G1VSH7"/>
<dbReference type="Pfam" id="PF17963">
    <property type="entry name" value="Big_9"/>
    <property type="match status" value="3"/>
</dbReference>
<evidence type="ECO:0000256" key="1">
    <source>
        <dbReference type="ARBA" id="ARBA00006429"/>
    </source>
</evidence>
<evidence type="ECO:0000256" key="3">
    <source>
        <dbReference type="ARBA" id="ARBA00022801"/>
    </source>
</evidence>
<sequence>MKKVELKYSKIALGFMLIGLLGCSSDESPQSQEPEAEVKAPEAVDDTYTTGENEVLRISNLLENDVIYDYGRITEFDASSVEGGSIKKNSDDSYSYTPPVNYVGEDSFEYTLCDAELPANCSSAKVTITVTGAEPVAVDDSYEVEENSSLVLKNFTDNDELLDNAKVSSIDITGLEGTAVLNEDASITYTAPNGFTGEDTFTYSLCDDDATPNCMTANIVITVTDEGNPTAVNDEFIAKAGSSTITLSRFLENDNLLDDAAVTSLSYSGSGSVVLNEDQTISYTAPAGFNGMDEITYSLCDDDQPNASCSEGIIHVQVYTDQQSFTIPSELKSYYENIPFRSATQENFDILRFFTRYNHTTILEYTDRHDYLYDADEDPSNSANVILMYTGESRDRREWSSSANSYSPQTFNTEHVFPQSLLSTEDAVTDLHHLRSTDDAINSLRLNYPFVDGSGIYKLVNDNSWYPGDEWKGDVARMVLYLNIRYGEDFNRVGNLDLFLKWNREDPVSEFEKQRNNVIQGAQGNRNPFIDNPYLITLIWGGTPAENTWQ</sequence>
<feature type="region of interest" description="Disordered" evidence="4">
    <location>
        <begin position="26"/>
        <end position="47"/>
    </location>
</feature>
<keyword evidence="5" id="KW-0255">Endonuclease</keyword>
<dbReference type="Pfam" id="PF04231">
    <property type="entry name" value="Endonuclease_1"/>
    <property type="match status" value="1"/>
</dbReference>
<dbReference type="InterPro" id="IPR007346">
    <property type="entry name" value="Endonuclease-I"/>
</dbReference>
<dbReference type="Proteomes" id="UP000229433">
    <property type="component" value="Unassembled WGS sequence"/>
</dbReference>